<organism evidence="9 10">
    <name type="scientific">Rossellomorea aquimaris</name>
    <dbReference type="NCBI Taxonomy" id="189382"/>
    <lineage>
        <taxon>Bacteria</taxon>
        <taxon>Bacillati</taxon>
        <taxon>Bacillota</taxon>
        <taxon>Bacilli</taxon>
        <taxon>Bacillales</taxon>
        <taxon>Bacillaceae</taxon>
        <taxon>Rossellomorea</taxon>
    </lineage>
</organism>
<dbReference type="GO" id="GO:0005886">
    <property type="term" value="C:plasma membrane"/>
    <property type="evidence" value="ECO:0007669"/>
    <property type="project" value="UniProtKB-SubCell"/>
</dbReference>
<reference evidence="9 10" key="1">
    <citation type="submission" date="2016-09" db="EMBL/GenBank/DDBJ databases">
        <title>Bacillus aquimaris SAMM genome sequence reveals colonization and biosurfactant production capacities.</title>
        <authorList>
            <person name="Waghmode S.R."/>
            <person name="Suryavanshi M.V."/>
        </authorList>
    </citation>
    <scope>NUCLEOTIDE SEQUENCE [LARGE SCALE GENOMIC DNA]</scope>
    <source>
        <strain evidence="9 10">SAMM</strain>
    </source>
</reference>
<keyword evidence="5 7" id="KW-1133">Transmembrane helix</keyword>
<feature type="transmembrane region" description="Helical" evidence="7">
    <location>
        <begin position="164"/>
        <end position="180"/>
    </location>
</feature>
<feature type="transmembrane region" description="Helical" evidence="7">
    <location>
        <begin position="21"/>
        <end position="37"/>
    </location>
</feature>
<evidence type="ECO:0000259" key="8">
    <source>
        <dbReference type="Pfam" id="PF01757"/>
    </source>
</evidence>
<keyword evidence="6 7" id="KW-0472">Membrane</keyword>
<comment type="caution">
    <text evidence="9">The sequence shown here is derived from an EMBL/GenBank/DDBJ whole genome shotgun (WGS) entry which is preliminary data.</text>
</comment>
<dbReference type="GO" id="GO:0009246">
    <property type="term" value="P:enterobacterial common antigen biosynthetic process"/>
    <property type="evidence" value="ECO:0007669"/>
    <property type="project" value="TreeGrafter"/>
</dbReference>
<evidence type="ECO:0000256" key="2">
    <source>
        <dbReference type="ARBA" id="ARBA00007400"/>
    </source>
</evidence>
<feature type="transmembrane region" description="Helical" evidence="7">
    <location>
        <begin position="257"/>
        <end position="278"/>
    </location>
</feature>
<evidence type="ECO:0000256" key="5">
    <source>
        <dbReference type="ARBA" id="ARBA00022989"/>
    </source>
</evidence>
<evidence type="ECO:0000256" key="1">
    <source>
        <dbReference type="ARBA" id="ARBA00004651"/>
    </source>
</evidence>
<name>A0A1J6WNI5_9BACI</name>
<feature type="transmembrane region" description="Helical" evidence="7">
    <location>
        <begin position="57"/>
        <end position="74"/>
    </location>
</feature>
<evidence type="ECO:0000256" key="6">
    <source>
        <dbReference type="ARBA" id="ARBA00023136"/>
    </source>
</evidence>
<dbReference type="GO" id="GO:0016413">
    <property type="term" value="F:O-acetyltransferase activity"/>
    <property type="evidence" value="ECO:0007669"/>
    <property type="project" value="TreeGrafter"/>
</dbReference>
<feature type="transmembrane region" description="Helical" evidence="7">
    <location>
        <begin position="230"/>
        <end position="251"/>
    </location>
</feature>
<evidence type="ECO:0000256" key="3">
    <source>
        <dbReference type="ARBA" id="ARBA00022475"/>
    </source>
</evidence>
<evidence type="ECO:0000313" key="9">
    <source>
        <dbReference type="EMBL" id="OIU69795.1"/>
    </source>
</evidence>
<proteinExistence type="inferred from homology"/>
<feature type="transmembrane region" description="Helical" evidence="7">
    <location>
        <begin position="290"/>
        <end position="309"/>
    </location>
</feature>
<dbReference type="AlphaFoldDB" id="A0A1J6WNI5"/>
<dbReference type="Pfam" id="PF01757">
    <property type="entry name" value="Acyl_transf_3"/>
    <property type="match status" value="1"/>
</dbReference>
<keyword evidence="3" id="KW-1003">Cell membrane</keyword>
<dbReference type="RefSeq" id="WP_071619899.1">
    <property type="nucleotide sequence ID" value="NZ_MINN01000117.1"/>
</dbReference>
<dbReference type="EMBL" id="MINN01000117">
    <property type="protein sequence ID" value="OIU69795.1"/>
    <property type="molecule type" value="Genomic_DNA"/>
</dbReference>
<comment type="subcellular location">
    <subcellularLocation>
        <location evidence="1">Cell membrane</location>
        <topology evidence="1">Multi-pass membrane protein</topology>
    </subcellularLocation>
</comment>
<accession>A0A1J6WNI5</accession>
<feature type="transmembrane region" description="Helical" evidence="7">
    <location>
        <begin position="95"/>
        <end position="115"/>
    </location>
</feature>
<comment type="similarity">
    <text evidence="2">Belongs to the acyltransferase 3 family.</text>
</comment>
<dbReference type="PANTHER" id="PTHR40074">
    <property type="entry name" value="O-ACETYLTRANSFERASE WECH"/>
    <property type="match status" value="1"/>
</dbReference>
<sequence>MKTTGSIQNQASRKYFYELNFIRAIACLLVVMVHVTARNYHMNDQTFNWATLFLNQVTRVGTPMFAIISGFLLYNQAINRGFQLNRFVSSRFTKVVIPFLVWSFVYLLVIDYSFPWQENGREMGYFLTHFFLGDGYYHLYFMMVVVQFYVLFPFLQFLKSKKSMIALTILAFFVNYFHLRRPFETGNELVNIFIQDRSSLLFWIFFFMLGGLLVHYWDSIIKLVEENAKFCLMIAFMLLGAGIYEYEVFGFYSSTRIANLIIMPIFFICIIGVYFLMGNLEKLRNQIIELGNLSMGIYLVHPLTLYLIQQNAPFLLERTRWIPAAFIITVVGSIIIVKLINKLPWGQYIVTVAGKKKTKKAKQPDHTPQKQIAV</sequence>
<gene>
    <name evidence="9" type="ORF">BHE18_02480</name>
</gene>
<feature type="domain" description="Acyltransferase 3" evidence="8">
    <location>
        <begin position="17"/>
        <end position="337"/>
    </location>
</feature>
<feature type="transmembrane region" description="Helical" evidence="7">
    <location>
        <begin position="200"/>
        <end position="218"/>
    </location>
</feature>
<evidence type="ECO:0000313" key="10">
    <source>
        <dbReference type="Proteomes" id="UP000182062"/>
    </source>
</evidence>
<dbReference type="PANTHER" id="PTHR40074:SF2">
    <property type="entry name" value="O-ACETYLTRANSFERASE WECH"/>
    <property type="match status" value="1"/>
</dbReference>
<evidence type="ECO:0000256" key="7">
    <source>
        <dbReference type="SAM" id="Phobius"/>
    </source>
</evidence>
<dbReference type="InterPro" id="IPR002656">
    <property type="entry name" value="Acyl_transf_3_dom"/>
</dbReference>
<keyword evidence="4 7" id="KW-0812">Transmembrane</keyword>
<evidence type="ECO:0000256" key="4">
    <source>
        <dbReference type="ARBA" id="ARBA00022692"/>
    </source>
</evidence>
<dbReference type="OrthoDB" id="65129at2"/>
<protein>
    <recommendedName>
        <fullName evidence="8">Acyltransferase 3 domain-containing protein</fullName>
    </recommendedName>
</protein>
<keyword evidence="10" id="KW-1185">Reference proteome</keyword>
<feature type="transmembrane region" description="Helical" evidence="7">
    <location>
        <begin position="321"/>
        <end position="340"/>
    </location>
</feature>
<feature type="transmembrane region" description="Helical" evidence="7">
    <location>
        <begin position="135"/>
        <end position="152"/>
    </location>
</feature>
<dbReference type="Proteomes" id="UP000182062">
    <property type="component" value="Unassembled WGS sequence"/>
</dbReference>